<feature type="transmembrane region" description="Helical" evidence="2">
    <location>
        <begin position="748"/>
        <end position="767"/>
    </location>
</feature>
<evidence type="ECO:0000313" key="3">
    <source>
        <dbReference type="EMBL" id="RFA17485.1"/>
    </source>
</evidence>
<evidence type="ECO:0000256" key="2">
    <source>
        <dbReference type="SAM" id="Phobius"/>
    </source>
</evidence>
<dbReference type="Pfam" id="PF19516">
    <property type="entry name" value="DUF6049"/>
    <property type="match status" value="1"/>
</dbReference>
<gene>
    <name evidence="3" type="ORF">B7R22_00300</name>
</gene>
<feature type="region of interest" description="Disordered" evidence="1">
    <location>
        <begin position="351"/>
        <end position="405"/>
    </location>
</feature>
<protein>
    <submittedName>
        <fullName evidence="3">Uncharacterized protein</fullName>
    </submittedName>
</protein>
<keyword evidence="2" id="KW-0472">Membrane</keyword>
<comment type="caution">
    <text evidence="3">The sequence shown here is derived from an EMBL/GenBank/DDBJ whole genome shotgun (WGS) entry which is preliminary data.</text>
</comment>
<sequence>MDAALDSGVRRSPRRDFRLAPAGRFGRLAAVVAVVTLALLWMLGGTVPAEAASTPAPSAPVTAAPATTSPTGDANTGPAAPTGSTAATGTVVVSLAPDSAGVLAAGADLAVTVSIANTTGSALPPGSIHLWLDRTPLSTRDDLSTWLTPSTSSTQSRDSVATDVAAPGLAAGATGTFRATLPAAELRLNTFGAYGIEATYTAETTLVDTRNTVVWSAGSPERETSVAAIMPLTAPAGAQGLLTAAELNTYTSAGGVLARKLDSVVDRPVTLAIDPMVIVSIRVLGTAAPQSSLDWLARLASATNPTFPLSYADSDIAIERQAGAANLLTPTSFDYALSSANFQVTPTPDPFALPGQVATDAAGTGSGSATTTTTSTSTSTGATAAPATPGSTPTPTTAPAPGSLPTLADLTAWNYTRTDVAWPAAGTVTTDDLNFFAAAGLGTSILSTDNVALPASEDNLTPSAPATIGDKSAVLVDAGLSDALQTAAAATTDTGLDAALAEVSGMLAIADAEGGQGPPALVVDLGRQAPATAFGVGRALDLVESLPWSANRGLSDVLSVPSLGVSVKNSDEPATRRDTVAAMLDFERQVGDFASVLATPELLTGRQRATLLAVLAQSWSADPTGRTAAEADYANLTTTTLDSVKIIDGSNINLFATSSEVPVLISNDLNQPVTVELQVTPSNGRLVVEPGRIEVVVEAKSQKTARVPVKAAVASGQVDLRLEIFSPSGVSINQAAPRQINVSADWEGIGTIVIGVLAAALLAFGIVRQVLKRRRAKAACAAESVSPARASDSPPAAPDAPPTESGSDG</sequence>
<feature type="compositionally biased region" description="Low complexity" evidence="1">
    <location>
        <begin position="781"/>
        <end position="794"/>
    </location>
</feature>
<feature type="region of interest" description="Disordered" evidence="1">
    <location>
        <begin position="781"/>
        <end position="809"/>
    </location>
</feature>
<accession>A0A3E0W6U1</accession>
<evidence type="ECO:0000256" key="1">
    <source>
        <dbReference type="SAM" id="MobiDB-lite"/>
    </source>
</evidence>
<dbReference type="RefSeq" id="WP_116409843.1">
    <property type="nucleotide sequence ID" value="NZ_NBXB01000001.1"/>
</dbReference>
<dbReference type="InterPro" id="IPR046112">
    <property type="entry name" value="DUF6049"/>
</dbReference>
<dbReference type="Proteomes" id="UP000256541">
    <property type="component" value="Unassembled WGS sequence"/>
</dbReference>
<dbReference type="OrthoDB" id="4985746at2"/>
<feature type="region of interest" description="Disordered" evidence="1">
    <location>
        <begin position="51"/>
        <end position="83"/>
    </location>
</feature>
<keyword evidence="2" id="KW-1133">Transmembrane helix</keyword>
<proteinExistence type="predicted"/>
<name>A0A3E0W6U1_9MICO</name>
<dbReference type="AlphaFoldDB" id="A0A3E0W6U1"/>
<keyword evidence="2" id="KW-0812">Transmembrane</keyword>
<feature type="compositionally biased region" description="Low complexity" evidence="1">
    <location>
        <begin position="361"/>
        <end position="405"/>
    </location>
</feature>
<reference evidence="3 4" key="1">
    <citation type="submission" date="2017-04" db="EMBL/GenBank/DDBJ databases">
        <title>Comparative genome analysis of Subtercola boreus.</title>
        <authorList>
            <person name="Cho Y.-J."/>
            <person name="Cho A."/>
            <person name="Kim O.-S."/>
            <person name="Lee J.-I."/>
        </authorList>
    </citation>
    <scope>NUCLEOTIDE SEQUENCE [LARGE SCALE GENOMIC DNA]</scope>
    <source>
        <strain evidence="3 4">P27479</strain>
    </source>
</reference>
<evidence type="ECO:0000313" key="4">
    <source>
        <dbReference type="Proteomes" id="UP000256541"/>
    </source>
</evidence>
<organism evidence="3 4">
    <name type="scientific">Subtercola boreus</name>
    <dbReference type="NCBI Taxonomy" id="120213"/>
    <lineage>
        <taxon>Bacteria</taxon>
        <taxon>Bacillati</taxon>
        <taxon>Actinomycetota</taxon>
        <taxon>Actinomycetes</taxon>
        <taxon>Micrococcales</taxon>
        <taxon>Microbacteriaceae</taxon>
        <taxon>Subtercola</taxon>
    </lineage>
</organism>
<dbReference type="EMBL" id="NBXB01000001">
    <property type="protein sequence ID" value="RFA17485.1"/>
    <property type="molecule type" value="Genomic_DNA"/>
</dbReference>